<evidence type="ECO:0000256" key="1">
    <source>
        <dbReference type="SAM" id="Coils"/>
    </source>
</evidence>
<keyword evidence="2" id="KW-1185">Reference proteome</keyword>
<dbReference type="RefSeq" id="XP_026750645.2">
    <property type="nucleotide sequence ID" value="XM_026894844.3"/>
</dbReference>
<sequence>MSSEKLSSDEVPLHFTKWLLTMGCPPDTVPSVEKVAEMCRGQYYMVWRSLMEHVQPKNGIKQKRLQVFCDDVQKWRKKSPFNEQDTNAVMPEELMLWHQQTELRDKVKAAEIKNADTHEKLKQITDKITIKMAQRNLSVRRVQDLQRRVWLLQQVAEELKAKKNNLQETKTIADSLCSFDEEVNVSEKLEKCMTLMCQQGQGNPPVSSCSLLSAANPVACSSVVSTQGDNTDTVVEEHVSSLVKCRGDSLWRLLCERRAAVAAALASATPHVLPRAPPVGTNPQSVLANTAALHCTLGIETMKNRVHIEQTQKRFVAALADLNNYLSSAEEHELAVVRCERAYVSARAACLAGLLRRLAERQEEFAGASPTPASSAPTDRLLPAVDRAIESKREELKRLLVALATTEKKIFNIKDCLFNIFGGFRKDVQIDENERYKNFLDFPQESTATLRQFYEARREQRRNKLDLSLNLDVSENCSFTLAADNNPTYTDELRIYMKKFNLEKNRKLVFESGEKIWIFETLQSAVSRLHTKWQGCEIACPLVCPSVTLACNLRQLVDAVHTRGILEVTLRGMEGERKLDSAIDISSRTKEEEQTIDKIKKRLNENLLSLQKTIKTLEIGQENLKFWSENRIKEYLSSNRKCNGRIYKDYECFYIEKLGLNIV</sequence>
<dbReference type="KEGG" id="gmw:113511227"/>
<dbReference type="GeneID" id="113511227"/>
<feature type="coiled-coil region" evidence="1">
    <location>
        <begin position="107"/>
        <end position="176"/>
    </location>
</feature>
<proteinExistence type="predicted"/>
<accession>A0A6J1WCA3</accession>
<dbReference type="AlphaFoldDB" id="A0A6J1WCA3"/>
<reference evidence="3" key="1">
    <citation type="submission" date="2025-08" db="UniProtKB">
        <authorList>
            <consortium name="RefSeq"/>
        </authorList>
    </citation>
    <scope>IDENTIFICATION</scope>
    <source>
        <tissue evidence="3">Whole larvae</tissue>
    </source>
</reference>
<evidence type="ECO:0000313" key="2">
    <source>
        <dbReference type="Proteomes" id="UP001652740"/>
    </source>
</evidence>
<organism evidence="2 3">
    <name type="scientific">Galleria mellonella</name>
    <name type="common">Greater wax moth</name>
    <dbReference type="NCBI Taxonomy" id="7137"/>
    <lineage>
        <taxon>Eukaryota</taxon>
        <taxon>Metazoa</taxon>
        <taxon>Ecdysozoa</taxon>
        <taxon>Arthropoda</taxon>
        <taxon>Hexapoda</taxon>
        <taxon>Insecta</taxon>
        <taxon>Pterygota</taxon>
        <taxon>Neoptera</taxon>
        <taxon>Endopterygota</taxon>
        <taxon>Lepidoptera</taxon>
        <taxon>Glossata</taxon>
        <taxon>Ditrysia</taxon>
        <taxon>Pyraloidea</taxon>
        <taxon>Pyralidae</taxon>
        <taxon>Galleriinae</taxon>
        <taxon>Galleria</taxon>
    </lineage>
</organism>
<protein>
    <submittedName>
        <fullName evidence="3">Uncharacterized protein LOC113511227 isoform X1</fullName>
    </submittedName>
</protein>
<dbReference type="Proteomes" id="UP001652740">
    <property type="component" value="Unplaced"/>
</dbReference>
<gene>
    <name evidence="3" type="primary">LOC113511227</name>
</gene>
<keyword evidence="1" id="KW-0175">Coiled coil</keyword>
<dbReference type="InParanoid" id="A0A6J1WCA3"/>
<evidence type="ECO:0000313" key="3">
    <source>
        <dbReference type="RefSeq" id="XP_026750645.2"/>
    </source>
</evidence>
<name>A0A6J1WCA3_GALME</name>